<proteinExistence type="predicted"/>
<comment type="caution">
    <text evidence="3">The sequence shown here is derived from an EMBL/GenBank/DDBJ whole genome shotgun (WGS) entry which is preliminary data.</text>
</comment>
<dbReference type="Proteomes" id="UP001601444">
    <property type="component" value="Unassembled WGS sequence"/>
</dbReference>
<dbReference type="InterPro" id="IPR051448">
    <property type="entry name" value="CdaR-like_regulators"/>
</dbReference>
<protein>
    <submittedName>
        <fullName evidence="3">PucR family transcriptional regulator</fullName>
    </submittedName>
</protein>
<accession>A0ABW6PVW6</accession>
<organism evidence="3 4">
    <name type="scientific">Nocardia thailandica</name>
    <dbReference type="NCBI Taxonomy" id="257275"/>
    <lineage>
        <taxon>Bacteria</taxon>
        <taxon>Bacillati</taxon>
        <taxon>Actinomycetota</taxon>
        <taxon>Actinomycetes</taxon>
        <taxon>Mycobacteriales</taxon>
        <taxon>Nocardiaceae</taxon>
        <taxon>Nocardia</taxon>
    </lineage>
</organism>
<name>A0ABW6PVW6_9NOCA</name>
<evidence type="ECO:0000313" key="3">
    <source>
        <dbReference type="EMBL" id="MFF0546437.1"/>
    </source>
</evidence>
<evidence type="ECO:0000313" key="4">
    <source>
        <dbReference type="Proteomes" id="UP001601444"/>
    </source>
</evidence>
<gene>
    <name evidence="3" type="ORF">ACFYTF_26740</name>
</gene>
<feature type="domain" description="PucR C-terminal helix-turn-helix" evidence="1">
    <location>
        <begin position="339"/>
        <end position="396"/>
    </location>
</feature>
<keyword evidence="4" id="KW-1185">Reference proteome</keyword>
<dbReference type="PANTHER" id="PTHR33744">
    <property type="entry name" value="CARBOHYDRATE DIACID REGULATOR"/>
    <property type="match status" value="1"/>
</dbReference>
<sequence length="419" mass="45051">MTDSVLPTRIATVAGRPVTECLPAASVISGRVMSRFVVGSDLPGRIPLAVLRRDVTAMVTACLDLLARLLRGDAAAEPSAGLAAGVMEWAHAGVPVDTLHRVVRESLGMAFEHCAAQAETDRDRAVVAAAAPSFVELSLRLAPVISRAYLNEVRVTSGDVTDAVADALVTGTAVAATARARGVRLAASYLVFVLDLAPREEEADPHPDRRIAADRTARRVRAEVLRACGDRVLMRLDGDGGVLLVARDQFDPAGAEEFVDRLTAAARTRIRATFVHADVEGVPEAVERGKAVLEIMRRLRLVGLQRFEELSLEYQLTRPGTAARHLAALLDPLDAHPVLLDTLAAHLASRATRLSTARALHVHPNTIDYRLNRIAEITGLDPLRADGLWRIRSALVARRIGVEPREPDEDTDTPTAAAC</sequence>
<reference evidence="3 4" key="1">
    <citation type="submission" date="2024-10" db="EMBL/GenBank/DDBJ databases">
        <title>The Natural Products Discovery Center: Release of the First 8490 Sequenced Strains for Exploring Actinobacteria Biosynthetic Diversity.</title>
        <authorList>
            <person name="Kalkreuter E."/>
            <person name="Kautsar S.A."/>
            <person name="Yang D."/>
            <person name="Bader C.D."/>
            <person name="Teijaro C.N."/>
            <person name="Fluegel L."/>
            <person name="Davis C.M."/>
            <person name="Simpson J.R."/>
            <person name="Lauterbach L."/>
            <person name="Steele A.D."/>
            <person name="Gui C."/>
            <person name="Meng S."/>
            <person name="Li G."/>
            <person name="Viehrig K."/>
            <person name="Ye F."/>
            <person name="Su P."/>
            <person name="Kiefer A.F."/>
            <person name="Nichols A."/>
            <person name="Cepeda A.J."/>
            <person name="Yan W."/>
            <person name="Fan B."/>
            <person name="Jiang Y."/>
            <person name="Adhikari A."/>
            <person name="Zheng C.-J."/>
            <person name="Schuster L."/>
            <person name="Cowan T.M."/>
            <person name="Smanski M.J."/>
            <person name="Chevrette M.G."/>
            <person name="De Carvalho L.P.S."/>
            <person name="Shen B."/>
        </authorList>
    </citation>
    <scope>NUCLEOTIDE SEQUENCE [LARGE SCALE GENOMIC DNA]</scope>
    <source>
        <strain evidence="3 4">NPDC004045</strain>
    </source>
</reference>
<dbReference type="RefSeq" id="WP_387702790.1">
    <property type="nucleotide sequence ID" value="NZ_JBIAMX010000021.1"/>
</dbReference>
<dbReference type="EMBL" id="JBIAMX010000021">
    <property type="protein sequence ID" value="MFF0546437.1"/>
    <property type="molecule type" value="Genomic_DNA"/>
</dbReference>
<dbReference type="Pfam" id="PF13556">
    <property type="entry name" value="HTH_30"/>
    <property type="match status" value="1"/>
</dbReference>
<dbReference type="InterPro" id="IPR042070">
    <property type="entry name" value="PucR_C-HTH_sf"/>
</dbReference>
<dbReference type="Pfam" id="PF14361">
    <property type="entry name" value="RsbRD_N"/>
    <property type="match status" value="1"/>
</dbReference>
<feature type="domain" description="RsbT co-antagonist protein RsbRD N-terminal" evidence="2">
    <location>
        <begin position="41"/>
        <end position="153"/>
    </location>
</feature>
<dbReference type="Gene3D" id="1.10.10.2840">
    <property type="entry name" value="PucR C-terminal helix-turn-helix domain"/>
    <property type="match status" value="1"/>
</dbReference>
<dbReference type="InterPro" id="IPR025751">
    <property type="entry name" value="RsbRD_N_dom"/>
</dbReference>
<dbReference type="PANTHER" id="PTHR33744:SF7">
    <property type="entry name" value="PUCR FAMILY TRANSCRIPTIONAL REGULATOR"/>
    <property type="match status" value="1"/>
</dbReference>
<evidence type="ECO:0000259" key="2">
    <source>
        <dbReference type="Pfam" id="PF14361"/>
    </source>
</evidence>
<dbReference type="InterPro" id="IPR025736">
    <property type="entry name" value="PucR_C-HTH_dom"/>
</dbReference>
<evidence type="ECO:0000259" key="1">
    <source>
        <dbReference type="Pfam" id="PF13556"/>
    </source>
</evidence>